<keyword evidence="10" id="KW-0408">Iron</keyword>
<evidence type="ECO:0000256" key="5">
    <source>
        <dbReference type="ARBA" id="ARBA00012045"/>
    </source>
</evidence>
<evidence type="ECO:0000259" key="14">
    <source>
        <dbReference type="SMART" id="SM00478"/>
    </source>
</evidence>
<dbReference type="Pfam" id="PF00730">
    <property type="entry name" value="HhH-GPD"/>
    <property type="match status" value="1"/>
</dbReference>
<keyword evidence="11" id="KW-0411">Iron-sulfur</keyword>
<evidence type="ECO:0000256" key="13">
    <source>
        <dbReference type="ARBA" id="ARBA00023295"/>
    </source>
</evidence>
<evidence type="ECO:0000313" key="16">
    <source>
        <dbReference type="Proteomes" id="UP001242010"/>
    </source>
</evidence>
<evidence type="ECO:0000313" key="15">
    <source>
        <dbReference type="EMBL" id="BDU69792.1"/>
    </source>
</evidence>
<evidence type="ECO:0000256" key="3">
    <source>
        <dbReference type="ARBA" id="ARBA00002933"/>
    </source>
</evidence>
<keyword evidence="12" id="KW-0234">DNA repair</keyword>
<comment type="function">
    <text evidence="3">Adenine glycosylase active on G-A mispairs. MutY also corrects error-prone DNA synthesis past GO lesions which are due to the oxidatively damaged form of guanine: 7,8-dihydro-8-oxoguanine (8-oxo-dGTP).</text>
</comment>
<protein>
    <recommendedName>
        <fullName evidence="6">Adenine DNA glycosylase</fullName>
        <ecNumber evidence="5">3.2.2.31</ecNumber>
    </recommendedName>
</protein>
<evidence type="ECO:0000256" key="9">
    <source>
        <dbReference type="ARBA" id="ARBA00022801"/>
    </source>
</evidence>
<dbReference type="InterPro" id="IPR003265">
    <property type="entry name" value="HhH-GPD_domain"/>
</dbReference>
<dbReference type="Gene3D" id="1.10.1670.10">
    <property type="entry name" value="Helix-hairpin-Helix base-excision DNA repair enzymes (C-terminal)"/>
    <property type="match status" value="1"/>
</dbReference>
<evidence type="ECO:0000256" key="2">
    <source>
        <dbReference type="ARBA" id="ARBA00001966"/>
    </source>
</evidence>
<dbReference type="RefSeq" id="WP_286353513.1">
    <property type="nucleotide sequence ID" value="NZ_AP027079.1"/>
</dbReference>
<evidence type="ECO:0000256" key="12">
    <source>
        <dbReference type="ARBA" id="ARBA00023204"/>
    </source>
</evidence>
<dbReference type="PANTHER" id="PTHR42944:SF1">
    <property type="entry name" value="ADENINE DNA GLYCOSYLASE"/>
    <property type="match status" value="1"/>
</dbReference>
<keyword evidence="13" id="KW-0326">Glycosidase</keyword>
<dbReference type="Gene3D" id="1.10.340.30">
    <property type="entry name" value="Hypothetical protein, domain 2"/>
    <property type="match status" value="1"/>
</dbReference>
<evidence type="ECO:0000256" key="8">
    <source>
        <dbReference type="ARBA" id="ARBA00022763"/>
    </source>
</evidence>
<organism evidence="15 16">
    <name type="scientific">Geothrix oryzae</name>
    <dbReference type="NCBI Taxonomy" id="2927975"/>
    <lineage>
        <taxon>Bacteria</taxon>
        <taxon>Pseudomonadati</taxon>
        <taxon>Acidobacteriota</taxon>
        <taxon>Holophagae</taxon>
        <taxon>Holophagales</taxon>
        <taxon>Holophagaceae</taxon>
        <taxon>Geothrix</taxon>
    </lineage>
</organism>
<comment type="cofactor">
    <cofactor evidence="2">
        <name>[4Fe-4S] cluster</name>
        <dbReference type="ChEBI" id="CHEBI:49883"/>
    </cofactor>
</comment>
<evidence type="ECO:0000256" key="7">
    <source>
        <dbReference type="ARBA" id="ARBA00022723"/>
    </source>
</evidence>
<proteinExistence type="inferred from homology"/>
<sequence length="366" mass="39380">MPWPAAPDLLAPLAPWFGRVRRDLPWRATDLDAPHPDPYAVLVSELMLQQTQVATVVPYFNRWLARFPTPQALAEADEDTVHKAWEGLGYYRRARFLKAAAVSVAAEGWPGDLEGLAQLPGLGPYTAAAVGAIAFQWPAPALDGNAFRVLARLLLIEGDPKIRAADLRTWLAPALEAHGPSRLTQAIMELGATVCAPTPACGACPLADACAARQAERTGEIPPAGKRAKPKESAIWLVAMEAEGYLLLHAPATSGLLAGLWRWPTIEASELASQTPAPGLVPMLAWPGWTQVYTHRREAVSPLHLRLGTRFQAAEGLRWIPAADLSALPLGQRDQRLRDLLATPGQTPLEAPDPAALIRACATLLG</sequence>
<feature type="domain" description="HhH-GPD" evidence="14">
    <location>
        <begin position="47"/>
        <end position="193"/>
    </location>
</feature>
<gene>
    <name evidence="15" type="ORF">GETHOR_18930</name>
</gene>
<dbReference type="CDD" id="cd00056">
    <property type="entry name" value="ENDO3c"/>
    <property type="match status" value="1"/>
</dbReference>
<dbReference type="InterPro" id="IPR015797">
    <property type="entry name" value="NUDIX_hydrolase-like_dom_sf"/>
</dbReference>
<dbReference type="SUPFAM" id="SSF55811">
    <property type="entry name" value="Nudix"/>
    <property type="match status" value="1"/>
</dbReference>
<reference evidence="16" key="1">
    <citation type="journal article" date="2023" name="Int. J. Syst. Evol. Microbiol.">
        <title>Mesoterricola silvestris gen. nov., sp. nov., Mesoterricola sediminis sp. nov., Geothrix oryzae sp. nov., Geothrix edaphica sp. nov., Geothrix rubra sp. nov., and Geothrix limicola sp. nov., six novel members of Acidobacteriota isolated from soils.</title>
        <authorList>
            <person name="Itoh H."/>
            <person name="Sugisawa Y."/>
            <person name="Mise K."/>
            <person name="Xu Z."/>
            <person name="Kuniyasu M."/>
            <person name="Ushijima N."/>
            <person name="Kawano K."/>
            <person name="Kobayashi E."/>
            <person name="Shiratori Y."/>
            <person name="Masuda Y."/>
            <person name="Senoo K."/>
        </authorList>
    </citation>
    <scope>NUCLEOTIDE SEQUENCE [LARGE SCALE GENOMIC DNA]</scope>
    <source>
        <strain evidence="16">Red222</strain>
    </source>
</reference>
<keyword evidence="9" id="KW-0378">Hydrolase</keyword>
<keyword evidence="7" id="KW-0479">Metal-binding</keyword>
<evidence type="ECO:0000256" key="4">
    <source>
        <dbReference type="ARBA" id="ARBA00008343"/>
    </source>
</evidence>
<evidence type="ECO:0000256" key="6">
    <source>
        <dbReference type="ARBA" id="ARBA00022023"/>
    </source>
</evidence>
<keyword evidence="8" id="KW-0227">DNA damage</keyword>
<evidence type="ECO:0000256" key="11">
    <source>
        <dbReference type="ARBA" id="ARBA00023014"/>
    </source>
</evidence>
<dbReference type="InterPro" id="IPR011257">
    <property type="entry name" value="DNA_glycosylase"/>
</dbReference>
<comment type="similarity">
    <text evidence="4">Belongs to the Nth/MutY family.</text>
</comment>
<accession>A0ABN6UXY1</accession>
<comment type="catalytic activity">
    <reaction evidence="1">
        <text>Hydrolyzes free adenine bases from 7,8-dihydro-8-oxoguanine:adenine mismatched double-stranded DNA, leaving an apurinic site.</text>
        <dbReference type="EC" id="3.2.2.31"/>
    </reaction>
</comment>
<evidence type="ECO:0000256" key="10">
    <source>
        <dbReference type="ARBA" id="ARBA00023004"/>
    </source>
</evidence>
<dbReference type="EMBL" id="AP027079">
    <property type="protein sequence ID" value="BDU69792.1"/>
    <property type="molecule type" value="Genomic_DNA"/>
</dbReference>
<keyword evidence="16" id="KW-1185">Reference proteome</keyword>
<dbReference type="SMART" id="SM00478">
    <property type="entry name" value="ENDO3c"/>
    <property type="match status" value="1"/>
</dbReference>
<dbReference type="SUPFAM" id="SSF48150">
    <property type="entry name" value="DNA-glycosylase"/>
    <property type="match status" value="1"/>
</dbReference>
<evidence type="ECO:0000256" key="1">
    <source>
        <dbReference type="ARBA" id="ARBA00000843"/>
    </source>
</evidence>
<dbReference type="InterPro" id="IPR044298">
    <property type="entry name" value="MIG/MutY"/>
</dbReference>
<dbReference type="InterPro" id="IPR023170">
    <property type="entry name" value="HhH_base_excis_C"/>
</dbReference>
<name>A0ABN6UXY1_9BACT</name>
<dbReference type="EC" id="3.2.2.31" evidence="5"/>
<dbReference type="PANTHER" id="PTHR42944">
    <property type="entry name" value="ADENINE DNA GLYCOSYLASE"/>
    <property type="match status" value="1"/>
</dbReference>
<dbReference type="Proteomes" id="UP001242010">
    <property type="component" value="Chromosome"/>
</dbReference>